<feature type="domain" description="Flavodoxin-like fold" evidence="1">
    <location>
        <begin position="3"/>
        <end position="99"/>
    </location>
</feature>
<proteinExistence type="predicted"/>
<dbReference type="Pfam" id="PF02525">
    <property type="entry name" value="Flavodoxin_2"/>
    <property type="match status" value="1"/>
</dbReference>
<evidence type="ECO:0000259" key="1">
    <source>
        <dbReference type="Pfam" id="PF02525"/>
    </source>
</evidence>
<keyword evidence="3" id="KW-1185">Reference proteome</keyword>
<sequence length="194" mass="21301">MHRLIVVNGHPDPRQERFCAALTQAYVRGGKTGGWDASSVSVGELALSSLQCLAEGDQPDAAAAAMLSEIEQADRLALVFPLWFDKPPAPLTTLFSRVAPRKAHIVVTMDMPAFAYRSILRGPERSPMLAVPGIEPEEPVLIGCVSSISLEQRRDWLETLREYGERSRFGSAVVPSRVQAFADMIDRTVAQLWA</sequence>
<dbReference type="InterPro" id="IPR003680">
    <property type="entry name" value="Flavodoxin_fold"/>
</dbReference>
<reference evidence="2 3" key="1">
    <citation type="journal article" date="2019" name="Int. J. Syst. Evol. Microbiol.">
        <title>The Global Catalogue of Microorganisms (GCM) 10K type strain sequencing project: providing services to taxonomists for standard genome sequencing and annotation.</title>
        <authorList>
            <consortium name="The Broad Institute Genomics Platform"/>
            <consortium name="The Broad Institute Genome Sequencing Center for Infectious Disease"/>
            <person name="Wu L."/>
            <person name="Ma J."/>
        </authorList>
    </citation>
    <scope>NUCLEOTIDE SEQUENCE [LARGE SCALE GENOMIC DNA]</scope>
    <source>
        <strain evidence="2 3">JCM 15089</strain>
    </source>
</reference>
<name>A0ABN1F106_9PROT</name>
<dbReference type="EMBL" id="BAAADD010000008">
    <property type="protein sequence ID" value="GAA0579593.1"/>
    <property type="molecule type" value="Genomic_DNA"/>
</dbReference>
<evidence type="ECO:0000313" key="3">
    <source>
        <dbReference type="Proteomes" id="UP001499951"/>
    </source>
</evidence>
<gene>
    <name evidence="2" type="ORF">GCM10008942_30620</name>
</gene>
<dbReference type="Proteomes" id="UP001499951">
    <property type="component" value="Unassembled WGS sequence"/>
</dbReference>
<organism evidence="2 3">
    <name type="scientific">Rhizomicrobium electricum</name>
    <dbReference type="NCBI Taxonomy" id="480070"/>
    <lineage>
        <taxon>Bacteria</taxon>
        <taxon>Pseudomonadati</taxon>
        <taxon>Pseudomonadota</taxon>
        <taxon>Alphaproteobacteria</taxon>
        <taxon>Micropepsales</taxon>
        <taxon>Micropepsaceae</taxon>
        <taxon>Rhizomicrobium</taxon>
    </lineage>
</organism>
<protein>
    <submittedName>
        <fullName evidence="2">NAD(P)H-dependent oxidoreductase</fullName>
    </submittedName>
</protein>
<dbReference type="InterPro" id="IPR029039">
    <property type="entry name" value="Flavoprotein-like_sf"/>
</dbReference>
<accession>A0ABN1F106</accession>
<dbReference type="RefSeq" id="WP_166936925.1">
    <property type="nucleotide sequence ID" value="NZ_BAAADD010000008.1"/>
</dbReference>
<evidence type="ECO:0000313" key="2">
    <source>
        <dbReference type="EMBL" id="GAA0579593.1"/>
    </source>
</evidence>
<dbReference type="SUPFAM" id="SSF52218">
    <property type="entry name" value="Flavoproteins"/>
    <property type="match status" value="1"/>
</dbReference>
<dbReference type="Gene3D" id="3.40.50.360">
    <property type="match status" value="1"/>
</dbReference>
<comment type="caution">
    <text evidence="2">The sequence shown here is derived from an EMBL/GenBank/DDBJ whole genome shotgun (WGS) entry which is preliminary data.</text>
</comment>